<accession>A0A193LCA7</accession>
<reference evidence="1 2" key="1">
    <citation type="submission" date="2016-06" db="EMBL/GenBank/DDBJ databases">
        <title>Complete genome sequence of a deep-branching marine Gamma Proteobacterium Woeseia oceani type strain XK5.</title>
        <authorList>
            <person name="Mu D."/>
            <person name="Du Z."/>
        </authorList>
    </citation>
    <scope>NUCLEOTIDE SEQUENCE [LARGE SCALE GENOMIC DNA]</scope>
    <source>
        <strain evidence="1 2">XK5</strain>
    </source>
</reference>
<evidence type="ECO:0000313" key="1">
    <source>
        <dbReference type="EMBL" id="ANO50066.1"/>
    </source>
</evidence>
<dbReference type="Proteomes" id="UP000092695">
    <property type="component" value="Chromosome"/>
</dbReference>
<proteinExistence type="predicted"/>
<name>A0A193LCA7_9GAMM</name>
<dbReference type="OrthoDB" id="9789634at2"/>
<dbReference type="STRING" id="1548547.BA177_01465"/>
<evidence type="ECO:0000313" key="2">
    <source>
        <dbReference type="Proteomes" id="UP000092695"/>
    </source>
</evidence>
<organism evidence="1 2">
    <name type="scientific">Woeseia oceani</name>
    <dbReference type="NCBI Taxonomy" id="1548547"/>
    <lineage>
        <taxon>Bacteria</taxon>
        <taxon>Pseudomonadati</taxon>
        <taxon>Pseudomonadota</taxon>
        <taxon>Gammaproteobacteria</taxon>
        <taxon>Woeseiales</taxon>
        <taxon>Woeseiaceae</taxon>
        <taxon>Woeseia</taxon>
    </lineage>
</organism>
<gene>
    <name evidence="1" type="ORF">BA177_01465</name>
</gene>
<dbReference type="AlphaFoldDB" id="A0A193LCA7"/>
<dbReference type="RefSeq" id="WP_068612108.1">
    <property type="nucleotide sequence ID" value="NZ_CP016268.1"/>
</dbReference>
<dbReference type="KEGG" id="woc:BA177_01465"/>
<sequence>MEFELKKRALEQLVRTEGPTVEQALEKESRRIKKALESETLFDTLKDQLDFLAVISFRLAAETVLVLKGFLTRIESLETTHKDVMGMSAERIQIYQTKESLIVKALEILGQIRYHEPDAIFALLLKYSNNDNDEISNKAIDELESLAEFNIDVFYAKDDWQGLGTYPQQRVIENTKKLSVRDQKIYFFALLKLCEKILSPTMQSTSSDYKTFTWTTSAVPGIEPIIQVRNDALAILFDLYELGDAVPNRIGVVNATYNVSLLPNNAQYGDDTVTMIDENTLSVLEFWKSVLKTAELEVLQKIEHHSYWIHRRKSEGPVRAATIEIKNELDGNNEYQIYKALIGYEGVFAEWQKDVGQESDEDFHREIKSEDEYRDAKAREFALSIDDENYKEWTNRIVRYATVQSDDLATFPVFGKFLEYLGELSPTTALRMVTDESNALERFFAAIFCGIWKTDKREPAEELLQTWISEGKFLYVIARIFEYNSDPENPIVSQIFKKATETEDSAAVVRIMAVVAANYTAERKHLVSDLFVPAVSWLTEREEFRWVFDFWYRKQIRELVRGMASQGHAVILENLLNMPDIDYHAEEILLPIAESEPQMVLKFFVSRIDHRKNKKEFDRYSAVPFSFQKLAEPLSRHPDLAVDELYSTYDDNYGMFVFEGGKLLKIIFPHFSSELEKKLIEFVSTGKERRIRFCMAILRNYEGESFLHNICKELVKVLPTDSRLLTEVEIILESTGVVWGEFGIANAYMRKREEVSGWTNDSNEKVRQFAKRYTSNLEKMEDAERKRAAEDIELRKLKYGSNDEE</sequence>
<protein>
    <submittedName>
        <fullName evidence="1">Uncharacterized protein</fullName>
    </submittedName>
</protein>
<keyword evidence="2" id="KW-1185">Reference proteome</keyword>
<dbReference type="EMBL" id="CP016268">
    <property type="protein sequence ID" value="ANO50066.1"/>
    <property type="molecule type" value="Genomic_DNA"/>
</dbReference>